<protein>
    <recommendedName>
        <fullName evidence="4">Condensation domain-containing protein</fullName>
    </recommendedName>
</protein>
<dbReference type="Gene3D" id="3.30.559.10">
    <property type="entry name" value="Chloramphenicol acetyltransferase-like domain"/>
    <property type="match status" value="1"/>
</dbReference>
<dbReference type="EMBL" id="FOZX01000002">
    <property type="protein sequence ID" value="SFS52695.1"/>
    <property type="molecule type" value="Genomic_DNA"/>
</dbReference>
<dbReference type="SUPFAM" id="SSF52777">
    <property type="entry name" value="CoA-dependent acyltransferases"/>
    <property type="match status" value="1"/>
</dbReference>
<reference evidence="3" key="1">
    <citation type="submission" date="2016-10" db="EMBL/GenBank/DDBJ databases">
        <authorList>
            <person name="Varghese N."/>
            <person name="Submissions S."/>
        </authorList>
    </citation>
    <scope>NUCLEOTIDE SEQUENCE [LARGE SCALE GENOMIC DNA]</scope>
    <source>
        <strain evidence="3">DSM 44771</strain>
    </source>
</reference>
<organism evidence="2 3">
    <name type="scientific">Saccharopolyspora flava</name>
    <dbReference type="NCBI Taxonomy" id="95161"/>
    <lineage>
        <taxon>Bacteria</taxon>
        <taxon>Bacillati</taxon>
        <taxon>Actinomycetota</taxon>
        <taxon>Actinomycetes</taxon>
        <taxon>Pseudonocardiales</taxon>
        <taxon>Pseudonocardiaceae</taxon>
        <taxon>Saccharopolyspora</taxon>
    </lineage>
</organism>
<evidence type="ECO:0008006" key="4">
    <source>
        <dbReference type="Google" id="ProtNLM"/>
    </source>
</evidence>
<feature type="region of interest" description="Disordered" evidence="1">
    <location>
        <begin position="188"/>
        <end position="211"/>
    </location>
</feature>
<evidence type="ECO:0000256" key="1">
    <source>
        <dbReference type="SAM" id="MobiDB-lite"/>
    </source>
</evidence>
<accession>A0A1I6QJW2</accession>
<gene>
    <name evidence="2" type="ORF">SAMN05660874_01527</name>
</gene>
<dbReference type="Proteomes" id="UP000198852">
    <property type="component" value="Unassembled WGS sequence"/>
</dbReference>
<name>A0A1I6QJW2_9PSEU</name>
<dbReference type="STRING" id="95161.SAMN05660874_01527"/>
<sequence>MGSGGAPVVNRLTFDDDLFLRSERVLGIPVTNQSVWRFDRALDPAELDELARRLSAGRLGRRVVRGAFPGARARWVPSETVPPVAVRSEPVESVLSWADAEAAKPLDPVRGPGWRLACAPTEAGGSVLSLVVSHVVGDGGVHVNAVVEAVRGISAGRPPETPVRWWDDVRDAAGQIRRAGRGVLRAVRAPKGSPLPPGTQTSRTREPVGDDTPALPPFAVLDCDAEAWDAAAAARGGSANTLFIAVLTEILLASGRVSPDAPIKVSLPVSTRGEQDDRSNATTGVSLAVTPADGRVTDLAAIRAASKQAFAAAADETPARLLEPLVQLLPDAVVARTAKNSPVPLCLCSNLGELPREFAAPTGFPATSVMMRSLTGGTSPALLRARGGGLTAWLTRTGGTLTLAMLALDPDHVPDTRTLHTHTENTLATWNIPNRAWEKP</sequence>
<proteinExistence type="predicted"/>
<evidence type="ECO:0000313" key="2">
    <source>
        <dbReference type="EMBL" id="SFS52695.1"/>
    </source>
</evidence>
<dbReference type="AlphaFoldDB" id="A0A1I6QJW2"/>
<dbReference type="InterPro" id="IPR023213">
    <property type="entry name" value="CAT-like_dom_sf"/>
</dbReference>
<evidence type="ECO:0000313" key="3">
    <source>
        <dbReference type="Proteomes" id="UP000198852"/>
    </source>
</evidence>
<keyword evidence="3" id="KW-1185">Reference proteome</keyword>